<dbReference type="AlphaFoldDB" id="A0A7U8C9S7"/>
<protein>
    <submittedName>
        <fullName evidence="2">Uncharacterized protein</fullName>
    </submittedName>
</protein>
<gene>
    <name evidence="2" type="ORF">MED92_06608</name>
</gene>
<feature type="transmembrane region" description="Helical" evidence="1">
    <location>
        <begin position="6"/>
        <end position="26"/>
    </location>
</feature>
<dbReference type="EMBL" id="AAOW01000002">
    <property type="protein sequence ID" value="EAR62769.1"/>
    <property type="molecule type" value="Genomic_DNA"/>
</dbReference>
<comment type="caution">
    <text evidence="2">The sequence shown here is derived from an EMBL/GenBank/DDBJ whole genome shotgun (WGS) entry which is preliminary data.</text>
</comment>
<name>A0A7U8C9S7_NEPCE</name>
<dbReference type="Proteomes" id="UP000002171">
    <property type="component" value="Unassembled WGS sequence"/>
</dbReference>
<keyword evidence="1" id="KW-0472">Membrane</keyword>
<keyword evidence="3" id="KW-1185">Reference proteome</keyword>
<reference evidence="2 3" key="1">
    <citation type="submission" date="2006-02" db="EMBL/GenBank/DDBJ databases">
        <authorList>
            <person name="Pinhassi J."/>
            <person name="Pedros-Alio C."/>
            <person name="Ferriera S."/>
            <person name="Johnson J."/>
            <person name="Kravitz S."/>
            <person name="Halpern A."/>
            <person name="Remington K."/>
            <person name="Beeson K."/>
            <person name="Tran B."/>
            <person name="Rogers Y.-H."/>
            <person name="Friedman R."/>
            <person name="Venter J.C."/>
        </authorList>
    </citation>
    <scope>NUCLEOTIDE SEQUENCE [LARGE SCALE GENOMIC DNA]</scope>
    <source>
        <strain evidence="2 3">MED92</strain>
    </source>
</reference>
<sequence length="48" mass="5751">MDFIFSFCWFYWFVFAVFEDFVFGGFRRKKAPDAVQPGLLNLCFIEVV</sequence>
<accession>A0A7U8C9S7</accession>
<keyword evidence="1" id="KW-0812">Transmembrane</keyword>
<organism evidence="2 3">
    <name type="scientific">Neptuniibacter caesariensis</name>
    <dbReference type="NCBI Taxonomy" id="207954"/>
    <lineage>
        <taxon>Bacteria</taxon>
        <taxon>Pseudomonadati</taxon>
        <taxon>Pseudomonadota</taxon>
        <taxon>Gammaproteobacteria</taxon>
        <taxon>Oceanospirillales</taxon>
        <taxon>Oceanospirillaceae</taxon>
        <taxon>Neptuniibacter</taxon>
    </lineage>
</organism>
<evidence type="ECO:0000313" key="2">
    <source>
        <dbReference type="EMBL" id="EAR62769.1"/>
    </source>
</evidence>
<evidence type="ECO:0000313" key="3">
    <source>
        <dbReference type="Proteomes" id="UP000002171"/>
    </source>
</evidence>
<evidence type="ECO:0000256" key="1">
    <source>
        <dbReference type="SAM" id="Phobius"/>
    </source>
</evidence>
<proteinExistence type="predicted"/>
<keyword evidence="1" id="KW-1133">Transmembrane helix</keyword>